<dbReference type="EMBL" id="JAYKXN010000001">
    <property type="protein sequence ID" value="KAK7319215.1"/>
    <property type="molecule type" value="Genomic_DNA"/>
</dbReference>
<proteinExistence type="predicted"/>
<evidence type="ECO:0000313" key="1">
    <source>
        <dbReference type="EMBL" id="KAK7319215.1"/>
    </source>
</evidence>
<dbReference type="AlphaFoldDB" id="A0AAN9KKB8"/>
<comment type="caution">
    <text evidence="1">The sequence shown here is derived from an EMBL/GenBank/DDBJ whole genome shotgun (WGS) entry which is preliminary data.</text>
</comment>
<gene>
    <name evidence="1" type="ORF">RJT34_03933</name>
</gene>
<keyword evidence="2" id="KW-1185">Reference proteome</keyword>
<organism evidence="1 2">
    <name type="scientific">Clitoria ternatea</name>
    <name type="common">Butterfly pea</name>
    <dbReference type="NCBI Taxonomy" id="43366"/>
    <lineage>
        <taxon>Eukaryota</taxon>
        <taxon>Viridiplantae</taxon>
        <taxon>Streptophyta</taxon>
        <taxon>Embryophyta</taxon>
        <taxon>Tracheophyta</taxon>
        <taxon>Spermatophyta</taxon>
        <taxon>Magnoliopsida</taxon>
        <taxon>eudicotyledons</taxon>
        <taxon>Gunneridae</taxon>
        <taxon>Pentapetalae</taxon>
        <taxon>rosids</taxon>
        <taxon>fabids</taxon>
        <taxon>Fabales</taxon>
        <taxon>Fabaceae</taxon>
        <taxon>Papilionoideae</taxon>
        <taxon>50 kb inversion clade</taxon>
        <taxon>NPAAA clade</taxon>
        <taxon>indigoferoid/millettioid clade</taxon>
        <taxon>Phaseoleae</taxon>
        <taxon>Clitoria</taxon>
    </lineage>
</organism>
<reference evidence="1 2" key="1">
    <citation type="submission" date="2024-01" db="EMBL/GenBank/DDBJ databases">
        <title>The genomes of 5 underutilized Papilionoideae crops provide insights into root nodulation and disease resistance.</title>
        <authorList>
            <person name="Yuan L."/>
        </authorList>
    </citation>
    <scope>NUCLEOTIDE SEQUENCE [LARGE SCALE GENOMIC DNA]</scope>
    <source>
        <strain evidence="1">LY-2023</strain>
        <tissue evidence="1">Leaf</tissue>
    </source>
</reference>
<evidence type="ECO:0000313" key="2">
    <source>
        <dbReference type="Proteomes" id="UP001359559"/>
    </source>
</evidence>
<name>A0AAN9KKB8_CLITE</name>
<dbReference type="Proteomes" id="UP001359559">
    <property type="component" value="Unassembled WGS sequence"/>
</dbReference>
<protein>
    <submittedName>
        <fullName evidence="1">Uncharacterized protein</fullName>
    </submittedName>
</protein>
<accession>A0AAN9KKB8</accession>
<sequence>MQTKLTEGCQLQGSRPGIGVLKDEFTRIRPIARRGRQVPEFVPLTGGNGAEFVSLLDEIGKWLLLPAA</sequence>